<evidence type="ECO:0000259" key="3">
    <source>
        <dbReference type="Pfam" id="PF00561"/>
    </source>
</evidence>
<dbReference type="Pfam" id="PF08386">
    <property type="entry name" value="Abhydrolase_4"/>
    <property type="match status" value="1"/>
</dbReference>
<evidence type="ECO:0008006" key="7">
    <source>
        <dbReference type="Google" id="ProtNLM"/>
    </source>
</evidence>
<dbReference type="Proteomes" id="UP000292702">
    <property type="component" value="Unassembled WGS sequence"/>
</dbReference>
<comment type="similarity">
    <text evidence="1">Belongs to the peptidase S33 family.</text>
</comment>
<dbReference type="STRING" id="92696.A0A4R0R5K2"/>
<dbReference type="EMBL" id="RWJN01000656">
    <property type="protein sequence ID" value="TCD60115.1"/>
    <property type="molecule type" value="Genomic_DNA"/>
</dbReference>
<evidence type="ECO:0000313" key="6">
    <source>
        <dbReference type="Proteomes" id="UP000292702"/>
    </source>
</evidence>
<comment type="caution">
    <text evidence="5">The sequence shown here is derived from an EMBL/GenBank/DDBJ whole genome shotgun (WGS) entry which is preliminary data.</text>
</comment>
<evidence type="ECO:0000256" key="2">
    <source>
        <dbReference type="ARBA" id="ARBA00022801"/>
    </source>
</evidence>
<dbReference type="GO" id="GO:0016787">
    <property type="term" value="F:hydrolase activity"/>
    <property type="evidence" value="ECO:0007669"/>
    <property type="project" value="UniProtKB-KW"/>
</dbReference>
<sequence>MKSSQAVPKDYLNSSAGVAKIALGRYKAKVQPSRGTVFFNPGGPGGSGKTWITQVNPYRLAELVGEEYDIVGFDPRGVGETEPKTTCFDVPYTDWARNTMLERGYDVPFNTSVDELRSALLLQEAEVDEMMRTKFAVCKEAMGDDPRYMGTTTVVRDINFMAKALDGPGALINYYGFSYGSIIGMYLVNMLPSKVGRIIIDGIEDATLWTSKPPHTWHRQWFEHTDQNYDMFFTECVKAGPTRCALVNNEQDTPSTIKSRLEDFINGLHYRPLSVPHAKVPGLLTTGRAQRFLLFSLYAPAQWPFSATAFAHAMQGDGTLLLNANEPTVDRSSSRTAVTCNDQASFPHAPTLEEIVDERIDVFKHVTKFAFAAGNLENDDFGCQYWDVPPPPEKFQGPWNHSLRNPILVVSNTLDPVTPLASGLRVQELLGSSARLLVVDSPGHCSLALPSHCLKTHVNAFFANGTLPPEGTLCPVSAGPFSEGDPDRAMLDI</sequence>
<dbReference type="OrthoDB" id="425534at2759"/>
<dbReference type="PANTHER" id="PTHR43248">
    <property type="entry name" value="2-SUCCINYL-6-HYDROXY-2,4-CYCLOHEXADIENE-1-CARBOXYLATE SYNTHASE"/>
    <property type="match status" value="1"/>
</dbReference>
<feature type="domain" description="AB hydrolase-1" evidence="3">
    <location>
        <begin position="36"/>
        <end position="234"/>
    </location>
</feature>
<keyword evidence="6" id="KW-1185">Reference proteome</keyword>
<dbReference type="Gene3D" id="3.40.50.1820">
    <property type="entry name" value="alpha/beta hydrolase"/>
    <property type="match status" value="1"/>
</dbReference>
<feature type="domain" description="Peptidase S33 tripeptidyl aminopeptidase-like C-terminal" evidence="4">
    <location>
        <begin position="379"/>
        <end position="474"/>
    </location>
</feature>
<dbReference type="PANTHER" id="PTHR43248:SF25">
    <property type="entry name" value="AB HYDROLASE-1 DOMAIN-CONTAINING PROTEIN-RELATED"/>
    <property type="match status" value="1"/>
</dbReference>
<dbReference type="Pfam" id="PF00561">
    <property type="entry name" value="Abhydrolase_1"/>
    <property type="match status" value="1"/>
</dbReference>
<evidence type="ECO:0000256" key="1">
    <source>
        <dbReference type="ARBA" id="ARBA00010088"/>
    </source>
</evidence>
<gene>
    <name evidence="5" type="ORF">EIP91_010703</name>
</gene>
<dbReference type="InterPro" id="IPR029058">
    <property type="entry name" value="AB_hydrolase_fold"/>
</dbReference>
<keyword evidence="2" id="KW-0378">Hydrolase</keyword>
<dbReference type="InterPro" id="IPR013595">
    <property type="entry name" value="Pept_S33_TAP-like_C"/>
</dbReference>
<dbReference type="SUPFAM" id="SSF53474">
    <property type="entry name" value="alpha/beta-Hydrolases"/>
    <property type="match status" value="1"/>
</dbReference>
<protein>
    <recommendedName>
        <fullName evidence="7">AB hydrolase-1 domain-containing protein</fullName>
    </recommendedName>
</protein>
<organism evidence="5 6">
    <name type="scientific">Steccherinum ochraceum</name>
    <dbReference type="NCBI Taxonomy" id="92696"/>
    <lineage>
        <taxon>Eukaryota</taxon>
        <taxon>Fungi</taxon>
        <taxon>Dikarya</taxon>
        <taxon>Basidiomycota</taxon>
        <taxon>Agaricomycotina</taxon>
        <taxon>Agaricomycetes</taxon>
        <taxon>Polyporales</taxon>
        <taxon>Steccherinaceae</taxon>
        <taxon>Steccherinum</taxon>
    </lineage>
</organism>
<dbReference type="AlphaFoldDB" id="A0A4R0R5K2"/>
<accession>A0A4R0R5K2</accession>
<dbReference type="InterPro" id="IPR000073">
    <property type="entry name" value="AB_hydrolase_1"/>
</dbReference>
<evidence type="ECO:0000259" key="4">
    <source>
        <dbReference type="Pfam" id="PF08386"/>
    </source>
</evidence>
<name>A0A4R0R5K2_9APHY</name>
<dbReference type="InterPro" id="IPR051601">
    <property type="entry name" value="Serine_prot/Carboxylest_S33"/>
</dbReference>
<reference evidence="5 6" key="1">
    <citation type="submission" date="2018-11" db="EMBL/GenBank/DDBJ databases">
        <title>Genome assembly of Steccherinum ochraceum LE-BIN_3174, the white-rot fungus of the Steccherinaceae family (The Residual Polyporoid clade, Polyporales, Basidiomycota).</title>
        <authorList>
            <person name="Fedorova T.V."/>
            <person name="Glazunova O.A."/>
            <person name="Landesman E.O."/>
            <person name="Moiseenko K.V."/>
            <person name="Psurtseva N.V."/>
            <person name="Savinova O.S."/>
            <person name="Shakhova N.V."/>
            <person name="Tyazhelova T.V."/>
            <person name="Vasina D.V."/>
        </authorList>
    </citation>
    <scope>NUCLEOTIDE SEQUENCE [LARGE SCALE GENOMIC DNA]</scope>
    <source>
        <strain evidence="5 6">LE-BIN_3174</strain>
    </source>
</reference>
<proteinExistence type="inferred from homology"/>
<evidence type="ECO:0000313" key="5">
    <source>
        <dbReference type="EMBL" id="TCD60115.1"/>
    </source>
</evidence>